<reference evidence="11" key="2">
    <citation type="submission" date="2022-06" db="UniProtKB">
        <authorList>
            <consortium name="EnsemblMetazoa"/>
        </authorList>
    </citation>
    <scope>IDENTIFICATION</scope>
</reference>
<feature type="binding site" evidence="6">
    <location>
        <position position="466"/>
    </location>
    <ligand>
        <name>(S)-malate</name>
        <dbReference type="ChEBI" id="CHEBI:15589"/>
    </ligand>
</feature>
<dbReference type="GO" id="GO:0006108">
    <property type="term" value="P:malate metabolic process"/>
    <property type="evidence" value="ECO:0007669"/>
    <property type="project" value="TreeGrafter"/>
</dbReference>
<dbReference type="FunFam" id="3.40.50.10380:FF:000004">
    <property type="entry name" value="Malic enzyme"/>
    <property type="match status" value="1"/>
</dbReference>
<dbReference type="PIRSF" id="PIRSF000106">
    <property type="entry name" value="ME"/>
    <property type="match status" value="1"/>
</dbReference>
<feature type="domain" description="Malic enzyme N-terminal" evidence="10">
    <location>
        <begin position="91"/>
        <end position="274"/>
    </location>
</feature>
<dbReference type="GO" id="GO:0046872">
    <property type="term" value="F:metal ion binding"/>
    <property type="evidence" value="ECO:0007669"/>
    <property type="project" value="UniProtKB-KW"/>
</dbReference>
<dbReference type="SUPFAM" id="SSF51735">
    <property type="entry name" value="NAD(P)-binding Rossmann-fold domains"/>
    <property type="match status" value="1"/>
</dbReference>
<evidence type="ECO:0000259" key="10">
    <source>
        <dbReference type="SMART" id="SM01274"/>
    </source>
</evidence>
<evidence type="ECO:0000313" key="11">
    <source>
        <dbReference type="EnsemblMetazoa" id="OVOC7455.1"/>
    </source>
</evidence>
<dbReference type="EnsemblMetazoa" id="OVOC7455.1">
    <property type="protein sequence ID" value="OVOC7455.1"/>
    <property type="gene ID" value="WBGene00244264"/>
</dbReference>
<dbReference type="Pfam" id="PF03949">
    <property type="entry name" value="Malic_M"/>
    <property type="match status" value="1"/>
</dbReference>
<dbReference type="PROSITE" id="PS00331">
    <property type="entry name" value="MALIC_ENZYMES"/>
    <property type="match status" value="1"/>
</dbReference>
<dbReference type="Pfam" id="PF00390">
    <property type="entry name" value="malic"/>
    <property type="match status" value="1"/>
</dbReference>
<evidence type="ECO:0000313" key="12">
    <source>
        <dbReference type="Proteomes" id="UP000024404"/>
    </source>
</evidence>
<keyword evidence="3 7" id="KW-0479">Metal-binding</keyword>
<dbReference type="SMART" id="SM01274">
    <property type="entry name" value="malic"/>
    <property type="match status" value="1"/>
</dbReference>
<feature type="binding site" evidence="6">
    <location>
        <position position="169"/>
    </location>
    <ligand>
        <name>(S)-malate</name>
        <dbReference type="ChEBI" id="CHEBI:15589"/>
    </ligand>
</feature>
<dbReference type="SMART" id="SM00919">
    <property type="entry name" value="Malic_M"/>
    <property type="match status" value="1"/>
</dbReference>
<evidence type="ECO:0000256" key="8">
    <source>
        <dbReference type="RuleBase" id="RU003426"/>
    </source>
</evidence>
<sequence length="590" mass="66777">MNDSESKDLSEMEQLYRHEIIPPPCRGAEILRIPRYNKGMAFNLFERQYLGIHGLLPAAFETEELQVYRIICQVRAETNDLLKYIILDNLQDQNEKLYYRVITEHIKELLPIVYTPTVGLACQKFGYIFRRPKGIYITINDNSVSKIYQILSNWPENDVKAIVVTDGERILGLGDLGAYGMGIPIGKLSLYVALGGVQPKWCLPISLDNGTDREELLNDPFYIGLRRKRVRGDEYDLLIDNFMKACIKRFGQKTLIQFEDFANINAGRLLEKYRNKYTMFNDDIQGTASVAIAGLLSCGNILQKKISDQIFLFLGAGAAATGIADMCVLQMQHEGLSANDAYNRIFLINSKGLITKNSPVIKPEHEKYAKEMPHIKDLLEIVEKVKPTGIIGVSTVSGAFSEQIIRKMAELNERPIIFPLSNPTSKSECTPDEAIRYTLGKVLFASGSPFPGVNYDGKYYKPGQCNNSYIFPGIGLGVILFEIRHIVDEIFLIAAKKVASSVTEDDRNFGRIYPSLRKIREISAAIALEIGKYSYERGIAGLYPKPENMEQYIQSQIYSVHYDELICKSYNWPIEDTKRSIPHPLTKENN</sequence>
<dbReference type="GO" id="GO:0005739">
    <property type="term" value="C:mitochondrion"/>
    <property type="evidence" value="ECO:0007669"/>
    <property type="project" value="TreeGrafter"/>
</dbReference>
<proteinExistence type="inferred from homology"/>
<dbReference type="InterPro" id="IPR012302">
    <property type="entry name" value="Malic_NAD-bd"/>
</dbReference>
<evidence type="ECO:0000256" key="6">
    <source>
        <dbReference type="PIRSR" id="PIRSR000106-2"/>
    </source>
</evidence>
<evidence type="ECO:0000256" key="3">
    <source>
        <dbReference type="ARBA" id="ARBA00022723"/>
    </source>
</evidence>
<dbReference type="InterPro" id="IPR037062">
    <property type="entry name" value="Malic_N_dom_sf"/>
</dbReference>
<reference evidence="12" key="1">
    <citation type="submission" date="2013-10" db="EMBL/GenBank/DDBJ databases">
        <title>Genome sequencing of Onchocerca volvulus.</title>
        <authorList>
            <person name="Cotton J."/>
            <person name="Tsai J."/>
            <person name="Stanley E."/>
            <person name="Tracey A."/>
            <person name="Holroyd N."/>
            <person name="Lustigman S."/>
            <person name="Berriman M."/>
        </authorList>
    </citation>
    <scope>NUCLEOTIDE SEQUENCE</scope>
</reference>
<evidence type="ECO:0000256" key="2">
    <source>
        <dbReference type="ARBA" id="ARBA00008785"/>
    </source>
</evidence>
<evidence type="ECO:0000259" key="9">
    <source>
        <dbReference type="SMART" id="SM00919"/>
    </source>
</evidence>
<feature type="binding site" evidence="7">
    <location>
        <position position="283"/>
    </location>
    <ligand>
        <name>a divalent metal cation</name>
        <dbReference type="ChEBI" id="CHEBI:60240"/>
    </ligand>
</feature>
<dbReference type="PRINTS" id="PR00072">
    <property type="entry name" value="MALOXRDTASE"/>
</dbReference>
<dbReference type="NCBIfam" id="NF010052">
    <property type="entry name" value="PRK13529.1"/>
    <property type="match status" value="1"/>
</dbReference>
<keyword evidence="4 8" id="KW-0560">Oxidoreductase</keyword>
<dbReference type="InterPro" id="IPR036291">
    <property type="entry name" value="NAD(P)-bd_dom_sf"/>
</dbReference>
<dbReference type="GO" id="GO:0004473">
    <property type="term" value="F:malate dehydrogenase (decarboxylating) (NADP+) activity"/>
    <property type="evidence" value="ECO:0007669"/>
    <property type="project" value="TreeGrafter"/>
</dbReference>
<comment type="cofactor">
    <cofactor evidence="1">
        <name>Mn(2+)</name>
        <dbReference type="ChEBI" id="CHEBI:29035"/>
    </cofactor>
</comment>
<organism evidence="11 12">
    <name type="scientific">Onchocerca volvulus</name>
    <dbReference type="NCBI Taxonomy" id="6282"/>
    <lineage>
        <taxon>Eukaryota</taxon>
        <taxon>Metazoa</taxon>
        <taxon>Ecdysozoa</taxon>
        <taxon>Nematoda</taxon>
        <taxon>Chromadorea</taxon>
        <taxon>Rhabditida</taxon>
        <taxon>Spirurina</taxon>
        <taxon>Spiruromorpha</taxon>
        <taxon>Filarioidea</taxon>
        <taxon>Onchocercidae</taxon>
        <taxon>Onchocerca</taxon>
    </lineage>
</organism>
<feature type="domain" description="Malic enzyme NAD-binding" evidence="9">
    <location>
        <begin position="284"/>
        <end position="535"/>
    </location>
</feature>
<evidence type="ECO:0000256" key="4">
    <source>
        <dbReference type="ARBA" id="ARBA00023002"/>
    </source>
</evidence>
<comment type="cofactor">
    <cofactor evidence="7">
        <name>Mg(2+)</name>
        <dbReference type="ChEBI" id="CHEBI:18420"/>
    </cofactor>
    <cofactor evidence="7">
        <name>Mn(2+)</name>
        <dbReference type="ChEBI" id="CHEBI:29035"/>
    </cofactor>
    <text evidence="7">Divalent metal cations. Prefers magnesium or manganese.</text>
</comment>
<evidence type="ECO:0000256" key="5">
    <source>
        <dbReference type="PIRSR" id="PIRSR000106-1"/>
    </source>
</evidence>
<dbReference type="Proteomes" id="UP000024404">
    <property type="component" value="Unassembled WGS sequence"/>
</dbReference>
<feature type="active site" description="Proton donor" evidence="5">
    <location>
        <position position="114"/>
    </location>
</feature>
<dbReference type="FunFam" id="3.40.50.720:FF:000060">
    <property type="entry name" value="Malic enzyme"/>
    <property type="match status" value="1"/>
</dbReference>
<dbReference type="CDD" id="cd05312">
    <property type="entry name" value="NAD_bind_1_malic_enz"/>
    <property type="match status" value="1"/>
</dbReference>
<feature type="binding site" evidence="6">
    <location>
        <position position="422"/>
    </location>
    <ligand>
        <name>(S)-malate</name>
        <dbReference type="ChEBI" id="CHEBI:15589"/>
    </ligand>
</feature>
<dbReference type="PANTHER" id="PTHR23406:SF90">
    <property type="entry name" value="MALIC ENZYME-RELATED"/>
    <property type="match status" value="1"/>
</dbReference>
<feature type="active site" description="Proton acceptor" evidence="5">
    <location>
        <position position="187"/>
    </location>
</feature>
<dbReference type="PANTHER" id="PTHR23406">
    <property type="entry name" value="MALIC ENZYME-RELATED"/>
    <property type="match status" value="1"/>
</dbReference>
<dbReference type="InterPro" id="IPR046346">
    <property type="entry name" value="Aminoacid_DH-like_N_sf"/>
</dbReference>
<dbReference type="Gene3D" id="3.40.50.720">
    <property type="entry name" value="NAD(P)-binding Rossmann-like Domain"/>
    <property type="match status" value="1"/>
</dbReference>
<evidence type="ECO:0000256" key="1">
    <source>
        <dbReference type="ARBA" id="ARBA00001936"/>
    </source>
</evidence>
<dbReference type="EMBL" id="CMVM020000202">
    <property type="status" value="NOT_ANNOTATED_CDS"/>
    <property type="molecule type" value="Genomic_DNA"/>
</dbReference>
<protein>
    <recommendedName>
        <fullName evidence="8">Malic enzyme</fullName>
    </recommendedName>
</protein>
<dbReference type="InterPro" id="IPR012301">
    <property type="entry name" value="Malic_N_dom"/>
</dbReference>
<keyword evidence="12" id="KW-1185">Reference proteome</keyword>
<accession>A0A8R1Y069</accession>
<comment type="similarity">
    <text evidence="2 8">Belongs to the malic enzymes family.</text>
</comment>
<dbReference type="SUPFAM" id="SSF53223">
    <property type="entry name" value="Aminoacid dehydrogenase-like, N-terminal domain"/>
    <property type="match status" value="1"/>
</dbReference>
<dbReference type="InterPro" id="IPR015884">
    <property type="entry name" value="Malic_enzyme_CS"/>
</dbReference>
<dbReference type="InterPro" id="IPR001891">
    <property type="entry name" value="Malic_OxRdtase"/>
</dbReference>
<dbReference type="AlphaFoldDB" id="A0A8R1Y069"/>
<name>A0A8R1Y069_ONCVO</name>
<evidence type="ECO:0000256" key="7">
    <source>
        <dbReference type="PIRSR" id="PIRSR000106-3"/>
    </source>
</evidence>
<feature type="binding site" evidence="7">
    <location>
        <position position="260"/>
    </location>
    <ligand>
        <name>a divalent metal cation</name>
        <dbReference type="ChEBI" id="CHEBI:60240"/>
    </ligand>
</feature>
<feature type="binding site" evidence="7">
    <location>
        <position position="259"/>
    </location>
    <ligand>
        <name>a divalent metal cation</name>
        <dbReference type="ChEBI" id="CHEBI:60240"/>
    </ligand>
</feature>
<dbReference type="Gene3D" id="3.40.50.10380">
    <property type="entry name" value="Malic enzyme, N-terminal domain"/>
    <property type="match status" value="1"/>
</dbReference>
<dbReference type="GO" id="GO:0051287">
    <property type="term" value="F:NAD binding"/>
    <property type="evidence" value="ECO:0007669"/>
    <property type="project" value="InterPro"/>
</dbReference>